<dbReference type="Proteomes" id="UP001153620">
    <property type="component" value="Chromosome 4"/>
</dbReference>
<dbReference type="SUPFAM" id="SSF52540">
    <property type="entry name" value="P-loop containing nucleoside triphosphate hydrolases"/>
    <property type="match status" value="1"/>
</dbReference>
<evidence type="ECO:0000313" key="3">
    <source>
        <dbReference type="Proteomes" id="UP001153620"/>
    </source>
</evidence>
<gene>
    <name evidence="2" type="ORF">CHIRRI_LOCUS12954</name>
</gene>
<proteinExistence type="predicted"/>
<feature type="domain" description="NACHT" evidence="1">
    <location>
        <begin position="940"/>
        <end position="1092"/>
    </location>
</feature>
<evidence type="ECO:0000313" key="2">
    <source>
        <dbReference type="EMBL" id="CAG9810137.1"/>
    </source>
</evidence>
<accession>A0A9N9S4E5</accession>
<dbReference type="Gene3D" id="3.40.50.300">
    <property type="entry name" value="P-loop containing nucleotide triphosphate hydrolases"/>
    <property type="match status" value="1"/>
</dbReference>
<dbReference type="Pfam" id="PF05729">
    <property type="entry name" value="NACHT"/>
    <property type="match status" value="1"/>
</dbReference>
<keyword evidence="3" id="KW-1185">Reference proteome</keyword>
<dbReference type="OrthoDB" id="7739966at2759"/>
<protein>
    <recommendedName>
        <fullName evidence="1">NACHT domain-containing protein</fullName>
    </recommendedName>
</protein>
<sequence>MDVGHAESHEDFVFGSAYQSLSILEKSFEIDETYIILDYDEANRKAKKNCKILKLSSNFDDLLRKLESLIQDEYPNLFILIIEIKTDETDEIPKSEIFEKLESILVKFDVDRPIILQLTSNNEKSTKFYYKDEQSTQLLEIDKNHRNFEAMLNFPTLLCSILDGKIDNCLNLVLENLLNLKNSTIILKFLRLFDLPEELLDKLVLKCAAYGSKNELLAALDAAFIASVRTLSIDSQNYLSYVINVNQSDISNYPSVLSTAVEHKNTQIIEFLISNCTHLIQQLPFNHQVRISTTALASHQFDILCDLLDISDFPFPSNFNINQVEHERLDKIFTERTNFECAIKAEVLEQITKFIDNNLSLKVVYNPANSSALKQAVDAQKYKVFYYLKSLGFQAFDVNIEKQLNKKELRKAKRCKSQQMSENVSSALDDSQISVNLLCNHSFIHNKRINKDQETEYRQKIRKWYEDINKILFGSDLLNVAASCKDLKLIFDFEDESVENASLSGPGSLGTTYPQQKLIFIGAKSTNNERDQKIKGVIAHELCHYVMKLVYENNENPYYKHCIDVIERYKAIVTSIDKWSVKKSKSPDDECDGIIFSVFTHYDSKDFHQELIVRVMQILAQYDDNEEKLKCLQLKYNELFEYFQIHVFSEMQKFNLEIRKNVQKMNRVMQLLPNIMNRKLDLLVSKGLFMEIFSKEAIVVTTNVPKLLLIDMITQLDGTYGDIFKAQNIFIDPKMLKNEEIFDDLKQLLEQDLDLNIFVDCSKETFGDFEEFVGNKSLKFIFIVSNESQADILIQNIVKKDLNPVRIEANYSWEDLTAPSQRKLLKIKINFQNNSNLTLKDLLMIESNQTAAEDEEKAVQKLTEMIDSEILNLVLENSPILLNTKLEVQIVSQKFKFLFQPRDFISRHDIKTPTNHQNSTKATKFSQSDLLNQVKDKKYVIISDIAGSGKSWAIKNITTTLNQTNPTKWITYVDLKHFIKEFKTQKIKPEFCKFLVTKILKLQDDKFEAKLFKKMYEIGKVIILFDGFDEIAPNCAELVSKLAQSFEYCEGNQLWIATRDYFEVDLKEKLEDAASYKLSSFTDKDGVDFIVKCWMLQDIENDLASLSKDDFEKYMKKSEKLEIYHQNARRIINKIVMADTRSVGMPQLFKMIAESFKDNKKATITIKKFKIYKTFAEKLYERWSSAKGEIRHTANTESQDYELNFQKFHQHSALKKLFSDLIDDLFPDIDESEWLDVEVIACGLMTKIGDEFYFLHETFCEFYVADYIAGLLKKKTKFKEAFCELLARVLTIKKFEMVRVFLSDVIDDYSFLKKILEKMKKQIEYFNDMTNFHHYFSKFNEHFGYLVIEVLKNGDYIKVRRILFDTADSINARAENSELFIKYQDFMIDFLTVDDLKELIEVQLVFHKNIQSSRNVEIFEDFVIKVEAKTGKEFIKNCLKLKSSDGFEENIFSFLIKSISLDVNKMHKFMEVIQKYLESIELFKLMNNCNKNHENVLQICIQTADIKKLQIIWTAAEKSLNSSNLIEIIKKVDSRKKSILHNARMINKLDFQEAFLHLLSNSFDNKEELKDFLLQKDFNFIHDLVEKDEEPSILQTHQFLWQLYRDSFKDDHDFLDVIKQVDFFGNNIIQIAVYELPNEFFDFMMNELEKLSRPDEIVKILSNINNWNRNVLQSESKWTKSAELHANLWNKFRKYFKSEEILMFIKHVDKFGNHLLFNAVENNKKEFVELIWNDIKSFMSHDEQKNYLKAENNDGKNLLQMSFENKEYFNEVFEWIQEVMAEYGIQLETLTRKKLYTEKYPLQRSCRSPKWVCKFQKIDEI</sequence>
<evidence type="ECO:0000259" key="1">
    <source>
        <dbReference type="Pfam" id="PF05729"/>
    </source>
</evidence>
<reference evidence="2" key="1">
    <citation type="submission" date="2022-01" db="EMBL/GenBank/DDBJ databases">
        <authorList>
            <person name="King R."/>
        </authorList>
    </citation>
    <scope>NUCLEOTIDE SEQUENCE</scope>
</reference>
<reference evidence="2" key="2">
    <citation type="submission" date="2022-10" db="EMBL/GenBank/DDBJ databases">
        <authorList>
            <consortium name="ENA_rothamsted_submissions"/>
            <consortium name="culmorum"/>
            <person name="King R."/>
        </authorList>
    </citation>
    <scope>NUCLEOTIDE SEQUENCE</scope>
</reference>
<dbReference type="InterPro" id="IPR027417">
    <property type="entry name" value="P-loop_NTPase"/>
</dbReference>
<name>A0A9N9S4E5_9DIPT</name>
<dbReference type="EMBL" id="OU895880">
    <property type="protein sequence ID" value="CAG9810137.1"/>
    <property type="molecule type" value="Genomic_DNA"/>
</dbReference>
<organism evidence="2 3">
    <name type="scientific">Chironomus riparius</name>
    <dbReference type="NCBI Taxonomy" id="315576"/>
    <lineage>
        <taxon>Eukaryota</taxon>
        <taxon>Metazoa</taxon>
        <taxon>Ecdysozoa</taxon>
        <taxon>Arthropoda</taxon>
        <taxon>Hexapoda</taxon>
        <taxon>Insecta</taxon>
        <taxon>Pterygota</taxon>
        <taxon>Neoptera</taxon>
        <taxon>Endopterygota</taxon>
        <taxon>Diptera</taxon>
        <taxon>Nematocera</taxon>
        <taxon>Chironomoidea</taxon>
        <taxon>Chironomidae</taxon>
        <taxon>Chironominae</taxon>
        <taxon>Chironomus</taxon>
    </lineage>
</organism>
<dbReference type="InterPro" id="IPR007111">
    <property type="entry name" value="NACHT_NTPase"/>
</dbReference>